<dbReference type="EMBL" id="CP054706">
    <property type="protein sequence ID" value="QQK80201.1"/>
    <property type="molecule type" value="Genomic_DNA"/>
</dbReference>
<evidence type="ECO:0000313" key="2">
    <source>
        <dbReference type="Proteomes" id="UP000595349"/>
    </source>
</evidence>
<organism evidence="1 2">
    <name type="scientific">Salicibibacter cibi</name>
    <dbReference type="NCBI Taxonomy" id="2743001"/>
    <lineage>
        <taxon>Bacteria</taxon>
        <taxon>Bacillati</taxon>
        <taxon>Bacillota</taxon>
        <taxon>Bacilli</taxon>
        <taxon>Bacillales</taxon>
        <taxon>Bacillaceae</taxon>
        <taxon>Salicibibacter</taxon>
    </lineage>
</organism>
<accession>A0A7T6ZBW9</accession>
<dbReference type="Pfam" id="PF08863">
    <property type="entry name" value="YolD"/>
    <property type="match status" value="1"/>
</dbReference>
<name>A0A7T6ZBW9_9BACI</name>
<gene>
    <name evidence="1" type="ORF">HUG20_10075</name>
</gene>
<dbReference type="Proteomes" id="UP000595349">
    <property type="component" value="Chromosome"/>
</dbReference>
<protein>
    <submittedName>
        <fullName evidence="1">YolD-like family protein</fullName>
    </submittedName>
</protein>
<dbReference type="AlphaFoldDB" id="A0A7T6ZBW9"/>
<evidence type="ECO:0000313" key="1">
    <source>
        <dbReference type="EMBL" id="QQK80201.1"/>
    </source>
</evidence>
<dbReference type="InterPro" id="IPR014962">
    <property type="entry name" value="YolD"/>
</dbReference>
<sequence>MTLPEHREMWLQYRESMKKVEKPEIDEQKWEGIEQPVNEAMEYSSLLEFTYWENGFFNSMIDSVEGVHYLKFDTIANIIPV</sequence>
<dbReference type="KEGG" id="scib:HUG20_10075"/>
<reference evidence="1 2" key="1">
    <citation type="submission" date="2020-06" db="EMBL/GenBank/DDBJ databases">
        <title>Genomic analysis of Salicibibacter sp. NKC21-4.</title>
        <authorList>
            <person name="Oh Y.J."/>
        </authorList>
    </citation>
    <scope>NUCLEOTIDE SEQUENCE [LARGE SCALE GENOMIC DNA]</scope>
    <source>
        <strain evidence="1 2">NKC21-4</strain>
    </source>
</reference>
<dbReference type="RefSeq" id="WP_200084291.1">
    <property type="nucleotide sequence ID" value="NZ_CP054706.1"/>
</dbReference>
<keyword evidence="2" id="KW-1185">Reference proteome</keyword>
<proteinExistence type="predicted"/>